<dbReference type="PANTHER" id="PTHR10544">
    <property type="entry name" value="60S RIBOSOMAL PROTEIN L28"/>
    <property type="match status" value="1"/>
</dbReference>
<dbReference type="GO" id="GO:1990904">
    <property type="term" value="C:ribonucleoprotein complex"/>
    <property type="evidence" value="ECO:0007669"/>
    <property type="project" value="UniProtKB-KW"/>
</dbReference>
<dbReference type="GO" id="GO:0003735">
    <property type="term" value="F:structural constituent of ribosome"/>
    <property type="evidence" value="ECO:0007669"/>
    <property type="project" value="InterPro"/>
</dbReference>
<keyword evidence="3" id="KW-0687">Ribonucleoprotein</keyword>
<feature type="compositionally biased region" description="Basic residues" evidence="4">
    <location>
        <begin position="98"/>
        <end position="113"/>
    </location>
</feature>
<feature type="region of interest" description="Disordered" evidence="4">
    <location>
        <begin position="38"/>
        <end position="62"/>
    </location>
</feature>
<dbReference type="Pfam" id="PF01778">
    <property type="entry name" value="Ribosomal_L28e"/>
    <property type="match status" value="1"/>
</dbReference>
<feature type="region of interest" description="Disordered" evidence="4">
    <location>
        <begin position="86"/>
        <end position="113"/>
    </location>
</feature>
<feature type="domain" description="Ribosomal eL28/Mak16" evidence="5">
    <location>
        <begin position="1"/>
        <end position="92"/>
    </location>
</feature>
<evidence type="ECO:0000256" key="1">
    <source>
        <dbReference type="ARBA" id="ARBA00007926"/>
    </source>
</evidence>
<comment type="similarity">
    <text evidence="1">Belongs to the eukaryotic ribosomal protein eL28 family.</text>
</comment>
<dbReference type="RefSeq" id="XP_031025046.1">
    <property type="nucleotide sequence ID" value="XM_031168994.1"/>
</dbReference>
<evidence type="ECO:0000259" key="5">
    <source>
        <dbReference type="Pfam" id="PF01778"/>
    </source>
</evidence>
<dbReference type="InterPro" id="IPR002672">
    <property type="entry name" value="Ribosomal_eL28"/>
</dbReference>
<evidence type="ECO:0000256" key="2">
    <source>
        <dbReference type="ARBA" id="ARBA00022980"/>
    </source>
</evidence>
<dbReference type="STRING" id="1806994.A0A507C554"/>
<dbReference type="AlphaFoldDB" id="A0A507C554"/>
<evidence type="ECO:0000313" key="6">
    <source>
        <dbReference type="EMBL" id="TPX34249.1"/>
    </source>
</evidence>
<proteinExistence type="inferred from homology"/>
<name>A0A507C554_9FUNG</name>
<dbReference type="OrthoDB" id="338850at2759"/>
<keyword evidence="2" id="KW-0689">Ribosomal protein</keyword>
<evidence type="ECO:0000256" key="3">
    <source>
        <dbReference type="ARBA" id="ARBA00023274"/>
    </source>
</evidence>
<reference evidence="6 7" key="1">
    <citation type="journal article" date="2019" name="Sci. Rep.">
        <title>Comparative genomics of chytrid fungi reveal insights into the obligate biotrophic and pathogenic lifestyle of Synchytrium endobioticum.</title>
        <authorList>
            <person name="van de Vossenberg B.T.L.H."/>
            <person name="Warris S."/>
            <person name="Nguyen H.D.T."/>
            <person name="van Gent-Pelzer M.P.E."/>
            <person name="Joly D.L."/>
            <person name="van de Geest H.C."/>
            <person name="Bonants P.J.M."/>
            <person name="Smith D.S."/>
            <person name="Levesque C.A."/>
            <person name="van der Lee T.A.J."/>
        </authorList>
    </citation>
    <scope>NUCLEOTIDE SEQUENCE [LARGE SCALE GENOMIC DNA]</scope>
    <source>
        <strain evidence="6 7">JEL517</strain>
    </source>
</reference>
<protein>
    <recommendedName>
        <fullName evidence="5">Ribosomal eL28/Mak16 domain-containing protein</fullName>
    </recommendedName>
</protein>
<dbReference type="Gene3D" id="3.30.390.110">
    <property type="match status" value="1"/>
</dbReference>
<accession>A0A507C554</accession>
<dbReference type="InterPro" id="IPR029004">
    <property type="entry name" value="Ribosomal_eL28/Mak16"/>
</dbReference>
<dbReference type="GO" id="GO:0005840">
    <property type="term" value="C:ribosome"/>
    <property type="evidence" value="ECO:0007669"/>
    <property type="project" value="UniProtKB-KW"/>
</dbReference>
<dbReference type="GO" id="GO:0006412">
    <property type="term" value="P:translation"/>
    <property type="evidence" value="ECO:0007669"/>
    <property type="project" value="InterPro"/>
</dbReference>
<sequence>MSREPGNLLAAHSFKYSGIANTKTIDITAPTTKGAKKGVTVTKSSSKKSGKKVTTTVSRPPRSGLKAVRSLVKSYRPDLTKAAVARASRVFESQRTVKASKAKPARASRKIKA</sequence>
<keyword evidence="7" id="KW-1185">Reference proteome</keyword>
<organism evidence="6 7">
    <name type="scientific">Synchytrium microbalum</name>
    <dbReference type="NCBI Taxonomy" id="1806994"/>
    <lineage>
        <taxon>Eukaryota</taxon>
        <taxon>Fungi</taxon>
        <taxon>Fungi incertae sedis</taxon>
        <taxon>Chytridiomycota</taxon>
        <taxon>Chytridiomycota incertae sedis</taxon>
        <taxon>Chytridiomycetes</taxon>
        <taxon>Synchytriales</taxon>
        <taxon>Synchytriaceae</taxon>
        <taxon>Synchytrium</taxon>
    </lineage>
</organism>
<evidence type="ECO:0000256" key="4">
    <source>
        <dbReference type="SAM" id="MobiDB-lite"/>
    </source>
</evidence>
<gene>
    <name evidence="6" type="ORF">SmJEL517_g03066</name>
</gene>
<dbReference type="EMBL" id="QEAO01000015">
    <property type="protein sequence ID" value="TPX34249.1"/>
    <property type="molecule type" value="Genomic_DNA"/>
</dbReference>
<dbReference type="Proteomes" id="UP000319731">
    <property type="component" value="Unassembled WGS sequence"/>
</dbReference>
<comment type="caution">
    <text evidence="6">The sequence shown here is derived from an EMBL/GenBank/DDBJ whole genome shotgun (WGS) entry which is preliminary data.</text>
</comment>
<evidence type="ECO:0000313" key="7">
    <source>
        <dbReference type="Proteomes" id="UP000319731"/>
    </source>
</evidence>
<dbReference type="GeneID" id="42004291"/>